<keyword evidence="4" id="KW-1185">Reference proteome</keyword>
<dbReference type="RefSeq" id="WP_169662459.1">
    <property type="nucleotide sequence ID" value="NZ_CP076133.1"/>
</dbReference>
<protein>
    <submittedName>
        <fullName evidence="3">Class I mannose-6-phosphate isomerase</fullName>
    </submittedName>
</protein>
<keyword evidence="3" id="KW-0413">Isomerase</keyword>
<dbReference type="KEGG" id="fya:KMW28_20675"/>
<dbReference type="InterPro" id="IPR011051">
    <property type="entry name" value="RmlC_Cupin_sf"/>
</dbReference>
<dbReference type="GO" id="GO:0016853">
    <property type="term" value="F:isomerase activity"/>
    <property type="evidence" value="ECO:0007669"/>
    <property type="project" value="UniProtKB-KW"/>
</dbReference>
<dbReference type="PANTHER" id="PTHR42742">
    <property type="entry name" value="TRANSCRIPTIONAL REPRESSOR MPRA"/>
    <property type="match status" value="1"/>
</dbReference>
<dbReference type="CDD" id="cd07010">
    <property type="entry name" value="cupin_PMI_type_I_N_bac"/>
    <property type="match status" value="1"/>
</dbReference>
<keyword evidence="2" id="KW-0862">Zinc</keyword>
<reference evidence="3 4" key="1">
    <citation type="submission" date="2021-05" db="EMBL/GenBank/DDBJ databases">
        <title>Comparative genomic studies on the polysaccharide-degrading batcterial strains of the Flammeovirga genus.</title>
        <authorList>
            <person name="Zewei F."/>
            <person name="Zheng Z."/>
            <person name="Yu L."/>
            <person name="Ruyue G."/>
            <person name="Yanhong M."/>
            <person name="Yuanyuan C."/>
            <person name="Jingyan G."/>
            <person name="Wenjun H."/>
        </authorList>
    </citation>
    <scope>NUCLEOTIDE SEQUENCE [LARGE SCALE GENOMIC DNA]</scope>
    <source>
        <strain evidence="3 4">NBRC:100898</strain>
    </source>
</reference>
<dbReference type="Gene3D" id="2.60.120.10">
    <property type="entry name" value="Jelly Rolls"/>
    <property type="match status" value="1"/>
</dbReference>
<dbReference type="InterPro" id="IPR051804">
    <property type="entry name" value="Carb_Metab_Reg_Kinase/Isom"/>
</dbReference>
<dbReference type="InterPro" id="IPR014710">
    <property type="entry name" value="RmlC-like_jellyroll"/>
</dbReference>
<evidence type="ECO:0000256" key="2">
    <source>
        <dbReference type="ARBA" id="ARBA00022833"/>
    </source>
</evidence>
<dbReference type="EMBL" id="CP076133">
    <property type="protein sequence ID" value="QWG04841.1"/>
    <property type="molecule type" value="Genomic_DNA"/>
</dbReference>
<dbReference type="PANTHER" id="PTHR42742:SF3">
    <property type="entry name" value="FRUCTOKINASE"/>
    <property type="match status" value="1"/>
</dbReference>
<evidence type="ECO:0000256" key="1">
    <source>
        <dbReference type="ARBA" id="ARBA00022723"/>
    </source>
</evidence>
<evidence type="ECO:0000313" key="4">
    <source>
        <dbReference type="Proteomes" id="UP000678679"/>
    </source>
</evidence>
<accession>A0AAX1NE30</accession>
<keyword evidence="1" id="KW-0479">Metal-binding</keyword>
<dbReference type="Proteomes" id="UP000678679">
    <property type="component" value="Chromosome 2"/>
</dbReference>
<gene>
    <name evidence="3" type="ORF">KMW28_20675</name>
</gene>
<dbReference type="AlphaFoldDB" id="A0AAX1NE30"/>
<dbReference type="SUPFAM" id="SSF51182">
    <property type="entry name" value="RmlC-like cupins"/>
    <property type="match status" value="1"/>
</dbReference>
<dbReference type="GO" id="GO:0046872">
    <property type="term" value="F:metal ion binding"/>
    <property type="evidence" value="ECO:0007669"/>
    <property type="project" value="UniProtKB-KW"/>
</dbReference>
<organism evidence="3 4">
    <name type="scientific">Flammeovirga yaeyamensis</name>
    <dbReference type="NCBI Taxonomy" id="367791"/>
    <lineage>
        <taxon>Bacteria</taxon>
        <taxon>Pseudomonadati</taxon>
        <taxon>Bacteroidota</taxon>
        <taxon>Cytophagia</taxon>
        <taxon>Cytophagales</taxon>
        <taxon>Flammeovirgaceae</taxon>
        <taxon>Flammeovirga</taxon>
    </lineage>
</organism>
<name>A0AAX1NE30_9BACT</name>
<proteinExistence type="predicted"/>
<sequence length="581" mass="66518">MTAFNNQPRVKVKGNYSCAKGWENISSQILEVANSKKNQKVIIVETYQGVHIEELIDELQKGLNAERLIYTKQLMKSEENISSMVYPDVTDDRIFGYLTRINIEDYFDAAKVEEAKKAVAKESNSVLIIGPGAAQLYTGDETLVYADIARWEIQQRMRRHEVDNLGVSNRDTEDWMLLYKQGFFVDWRVCDRFKKKLFDKIDLVLDTNLKGSPKMISGEAALKGYAQTVNQPFSVVPFFDPGPWGGQWMKEKCNLDPSAQNYAWCFNCVPEENSLLLEVDGELVELPSINVVFKHPVELMGDAVHARFGDEFPIRFDFLDTMDGGNLSLQVHPLTEYIQEKFGLHYTQDESYYMMDAKKDAIVYLGFKEGVNPEECIKDLNRAQQGLEEFDADKHVEVWPVKKHDHVLIPAGTIHCSGKDSMVLEISATPYIFTFKLWDWGRVGLDGKPRPINLKHGENVMKWDRTTEWTKNNLVNAVQEVAQGDGWREERTGLHEREFIETRRHWFTKEVHHKTPFGVEVFCLVEGDQVVVESPIEVFEPFVVNYAEVAVIPANISEYTIRPCGPSEGKECATLKAYVRS</sequence>
<evidence type="ECO:0000313" key="3">
    <source>
        <dbReference type="EMBL" id="QWG04841.1"/>
    </source>
</evidence>